<gene>
    <name evidence="1" type="ORF">BSTOLATCC_MIC8712</name>
</gene>
<reference evidence="1" key="1">
    <citation type="submission" date="2021-09" db="EMBL/GenBank/DDBJ databases">
        <authorList>
            <consortium name="AG Swart"/>
            <person name="Singh M."/>
            <person name="Singh A."/>
            <person name="Seah K."/>
            <person name="Emmerich C."/>
        </authorList>
    </citation>
    <scope>NUCLEOTIDE SEQUENCE</scope>
    <source>
        <strain evidence="1">ATCC30299</strain>
    </source>
</reference>
<comment type="caution">
    <text evidence="1">The sequence shown here is derived from an EMBL/GenBank/DDBJ whole genome shotgun (WGS) entry which is preliminary data.</text>
</comment>
<evidence type="ECO:0008006" key="3">
    <source>
        <dbReference type="Google" id="ProtNLM"/>
    </source>
</evidence>
<sequence length="178" mass="21299">MELMHCFEPGCKNEAEYSCPCTSPETLFCELHRLKHMKIPNRAHACNSIFVEPCQGTKEEILKFLTRENSKNSKLRGKILASFSKRLLESENDIEELLKNLGFRLSWNKQLFYKNFSSSKIIKIRARPDFRTIEFTTWWSYWETKKDYSSQSRMVQKCKAILCAQWKNWKNDWVFYWG</sequence>
<accession>A0AAU9IJL1</accession>
<evidence type="ECO:0000313" key="2">
    <source>
        <dbReference type="Proteomes" id="UP001162131"/>
    </source>
</evidence>
<dbReference type="EMBL" id="CAJZBQ010000010">
    <property type="protein sequence ID" value="CAG9313446.1"/>
    <property type="molecule type" value="Genomic_DNA"/>
</dbReference>
<dbReference type="Proteomes" id="UP001162131">
    <property type="component" value="Unassembled WGS sequence"/>
</dbReference>
<dbReference type="AlphaFoldDB" id="A0AAU9IJL1"/>
<proteinExistence type="predicted"/>
<organism evidence="1 2">
    <name type="scientific">Blepharisma stoltei</name>
    <dbReference type="NCBI Taxonomy" id="1481888"/>
    <lineage>
        <taxon>Eukaryota</taxon>
        <taxon>Sar</taxon>
        <taxon>Alveolata</taxon>
        <taxon>Ciliophora</taxon>
        <taxon>Postciliodesmatophora</taxon>
        <taxon>Heterotrichea</taxon>
        <taxon>Heterotrichida</taxon>
        <taxon>Blepharismidae</taxon>
        <taxon>Blepharisma</taxon>
    </lineage>
</organism>
<keyword evidence="2" id="KW-1185">Reference proteome</keyword>
<protein>
    <recommendedName>
        <fullName evidence="3">AN1-type domain-containing protein</fullName>
    </recommendedName>
</protein>
<name>A0AAU9IJL1_9CILI</name>
<evidence type="ECO:0000313" key="1">
    <source>
        <dbReference type="EMBL" id="CAG9313446.1"/>
    </source>
</evidence>